<dbReference type="InterPro" id="IPR027417">
    <property type="entry name" value="P-loop_NTPase"/>
</dbReference>
<dbReference type="GO" id="GO:0016887">
    <property type="term" value="F:ATP hydrolysis activity"/>
    <property type="evidence" value="ECO:0007669"/>
    <property type="project" value="InterPro"/>
</dbReference>
<organism evidence="4 5">
    <name type="scientific">Armillaria novae-zelandiae</name>
    <dbReference type="NCBI Taxonomy" id="153914"/>
    <lineage>
        <taxon>Eukaryota</taxon>
        <taxon>Fungi</taxon>
        <taxon>Dikarya</taxon>
        <taxon>Basidiomycota</taxon>
        <taxon>Agaricomycotina</taxon>
        <taxon>Agaricomycetes</taxon>
        <taxon>Agaricomycetidae</taxon>
        <taxon>Agaricales</taxon>
        <taxon>Marasmiineae</taxon>
        <taxon>Physalacriaceae</taxon>
        <taxon>Armillaria</taxon>
    </lineage>
</organism>
<dbReference type="InterPro" id="IPR003439">
    <property type="entry name" value="ABC_transporter-like_ATP-bd"/>
</dbReference>
<sequence>MPLSWNPVAPLVNILGMKKSTTDPPQIERLERGIWKICMVKDAPSGPNVLQNWKDVVKATPLLKRLFLEVFKMDPWLTLIFVSSRMWSALETAITLYLSGRLLKIIEDGLRKKRPNVASILQALLLRLIFDVASRISSRALERVFPRLRALVDSHFKLYLLQARLRTDVPTSQEMQSYIDASDAWNSFTGSIDFVSLFVRAWSQFAIVATSSGAKTSRVFALICFVKPFIKTLTTEPMWYRKPHIAYTENEPYKRMLAMNNMSSEEYRSEVIGGDLANYIITQYKNALESLGELAAETSLSSYYHRPETLASARDLANQLLGFVPTIYSTFSAILDPQFSMSSIAMMQQTSESFERSMDYLLMNVRFFSDQCQMLKELYQAGEVKNQLKDGNIGYPRSGSEADKTEGMSFDIRDLSFSYPGSQSVKPALSNLSLTIKPGQLVVIVGANGSGKSTILKILTRIYDPTSPAESIVVDGVPMSHYRMADLRKAMAMLTQDHAVFPLSLGENIGLGCVEHVSDDARIAKAAELGGATLCLEKLEKGKDTVLTLLQSHYSVHVPCDDDHPLRIELEKLDKSIELSGGEKQRLVASRTFMRFESDALKFVAVDEPSSAMDPEAEATLFENLIHHRRGKTMVFVTHRFGHLTKHADLIVCMKDGSVAEAGTHGELMAKNGEYAKLYNIQASAFVDAALEAS</sequence>
<evidence type="ECO:0000313" key="4">
    <source>
        <dbReference type="EMBL" id="KAK0490256.1"/>
    </source>
</evidence>
<dbReference type="PANTHER" id="PTHR43394:SF1">
    <property type="entry name" value="ATP-BINDING CASSETTE SUB-FAMILY B MEMBER 10, MITOCHONDRIAL"/>
    <property type="match status" value="1"/>
</dbReference>
<accession>A0AA39TIB6</accession>
<proteinExistence type="predicted"/>
<protein>
    <submittedName>
        <fullName evidence="4">P-loop containing nucleoside triphosphate hydrolase protein</fullName>
    </submittedName>
</protein>
<dbReference type="PROSITE" id="PS50893">
    <property type="entry name" value="ABC_TRANSPORTER_2"/>
    <property type="match status" value="1"/>
</dbReference>
<feature type="domain" description="ABC transporter" evidence="3">
    <location>
        <begin position="410"/>
        <end position="681"/>
    </location>
</feature>
<keyword evidence="5" id="KW-1185">Reference proteome</keyword>
<dbReference type="PANTHER" id="PTHR43394">
    <property type="entry name" value="ATP-DEPENDENT PERMEASE MDL1, MITOCHONDRIAL"/>
    <property type="match status" value="1"/>
</dbReference>
<dbReference type="Proteomes" id="UP001175227">
    <property type="component" value="Unassembled WGS sequence"/>
</dbReference>
<dbReference type="SUPFAM" id="SSF52540">
    <property type="entry name" value="P-loop containing nucleoside triphosphate hydrolases"/>
    <property type="match status" value="1"/>
</dbReference>
<dbReference type="GO" id="GO:0015421">
    <property type="term" value="F:ABC-type oligopeptide transporter activity"/>
    <property type="evidence" value="ECO:0007669"/>
    <property type="project" value="TreeGrafter"/>
</dbReference>
<name>A0AA39TIB6_9AGAR</name>
<evidence type="ECO:0000256" key="2">
    <source>
        <dbReference type="ARBA" id="ARBA00022840"/>
    </source>
</evidence>
<dbReference type="Pfam" id="PF00005">
    <property type="entry name" value="ABC_tran"/>
    <property type="match status" value="1"/>
</dbReference>
<evidence type="ECO:0000256" key="1">
    <source>
        <dbReference type="ARBA" id="ARBA00022741"/>
    </source>
</evidence>
<dbReference type="AlphaFoldDB" id="A0AA39TIB6"/>
<dbReference type="InterPro" id="IPR003593">
    <property type="entry name" value="AAA+_ATPase"/>
</dbReference>
<dbReference type="InterPro" id="IPR039421">
    <property type="entry name" value="Type_1_exporter"/>
</dbReference>
<dbReference type="EMBL" id="JAUEPR010000001">
    <property type="protein sequence ID" value="KAK0490256.1"/>
    <property type="molecule type" value="Genomic_DNA"/>
</dbReference>
<dbReference type="Gene3D" id="3.40.50.300">
    <property type="entry name" value="P-loop containing nucleotide triphosphate hydrolases"/>
    <property type="match status" value="1"/>
</dbReference>
<keyword evidence="4" id="KW-0378">Hydrolase</keyword>
<comment type="caution">
    <text evidence="4">The sequence shown here is derived from an EMBL/GenBank/DDBJ whole genome shotgun (WGS) entry which is preliminary data.</text>
</comment>
<gene>
    <name evidence="4" type="ORF">IW261DRAFT_1353339</name>
</gene>
<dbReference type="SMART" id="SM00382">
    <property type="entry name" value="AAA"/>
    <property type="match status" value="1"/>
</dbReference>
<keyword evidence="1" id="KW-0547">Nucleotide-binding</keyword>
<evidence type="ECO:0000313" key="5">
    <source>
        <dbReference type="Proteomes" id="UP001175227"/>
    </source>
</evidence>
<reference evidence="4" key="1">
    <citation type="submission" date="2023-06" db="EMBL/GenBank/DDBJ databases">
        <authorList>
            <consortium name="Lawrence Berkeley National Laboratory"/>
            <person name="Ahrendt S."/>
            <person name="Sahu N."/>
            <person name="Indic B."/>
            <person name="Wong-Bajracharya J."/>
            <person name="Merenyi Z."/>
            <person name="Ke H.-M."/>
            <person name="Monk M."/>
            <person name="Kocsube S."/>
            <person name="Drula E."/>
            <person name="Lipzen A."/>
            <person name="Balint B."/>
            <person name="Henrissat B."/>
            <person name="Andreopoulos B."/>
            <person name="Martin F.M."/>
            <person name="Harder C.B."/>
            <person name="Rigling D."/>
            <person name="Ford K.L."/>
            <person name="Foster G.D."/>
            <person name="Pangilinan J."/>
            <person name="Papanicolaou A."/>
            <person name="Barry K."/>
            <person name="LaButti K."/>
            <person name="Viragh M."/>
            <person name="Koriabine M."/>
            <person name="Yan M."/>
            <person name="Riley R."/>
            <person name="Champramary S."/>
            <person name="Plett K.L."/>
            <person name="Tsai I.J."/>
            <person name="Slot J."/>
            <person name="Sipos G."/>
            <person name="Plett J."/>
            <person name="Nagy L.G."/>
            <person name="Grigoriev I.V."/>
        </authorList>
    </citation>
    <scope>NUCLEOTIDE SEQUENCE</scope>
    <source>
        <strain evidence="4">ICMP 16352</strain>
    </source>
</reference>
<keyword evidence="2" id="KW-0067">ATP-binding</keyword>
<dbReference type="GO" id="GO:0005524">
    <property type="term" value="F:ATP binding"/>
    <property type="evidence" value="ECO:0007669"/>
    <property type="project" value="UniProtKB-KW"/>
</dbReference>
<evidence type="ECO:0000259" key="3">
    <source>
        <dbReference type="PROSITE" id="PS50893"/>
    </source>
</evidence>